<keyword evidence="2" id="KW-1185">Reference proteome</keyword>
<evidence type="ECO:0000313" key="2">
    <source>
        <dbReference type="Proteomes" id="UP000251993"/>
    </source>
</evidence>
<dbReference type="EMBL" id="CP030850">
    <property type="protein sequence ID" value="AXE17513.1"/>
    <property type="molecule type" value="Genomic_DNA"/>
</dbReference>
<accession>A0A344TFU2</accession>
<organism evidence="1 2">
    <name type="scientific">Runella rosea</name>
    <dbReference type="NCBI Taxonomy" id="2259595"/>
    <lineage>
        <taxon>Bacteria</taxon>
        <taxon>Pseudomonadati</taxon>
        <taxon>Bacteroidota</taxon>
        <taxon>Cytophagia</taxon>
        <taxon>Cytophagales</taxon>
        <taxon>Spirosomataceae</taxon>
        <taxon>Runella</taxon>
    </lineage>
</organism>
<dbReference type="OrthoDB" id="892328at2"/>
<evidence type="ECO:0008006" key="3">
    <source>
        <dbReference type="Google" id="ProtNLM"/>
    </source>
</evidence>
<sequence length="266" mass="31447">METSQYTYLGILRGLLVFWILFCTYGCNRQNPPEEPLPAHKLPKLSNVVAFNRKHEFFYDSKDLVNRISIINNYQSEEEFSTHYTLTYNSSGKLVKVLGQEDSGTIRETHYFYDKTSLIKTEEYSNKILTRTIKYTFNPDGKLIEKTRKLAQPNDQEPETLKYTYVYDAQSNLTQETSYTPGKALDDWTVYQTVMYRKYDDKPYVEQMMKYPLLPHVVMHRNNPQEIIVKGGWYSYLITNAYEYNEKGWPIKKVIGGTEKLFFSYY</sequence>
<dbReference type="AlphaFoldDB" id="A0A344TFU2"/>
<dbReference type="Proteomes" id="UP000251993">
    <property type="component" value="Chromosome"/>
</dbReference>
<dbReference type="Gene3D" id="2.180.10.10">
    <property type="entry name" value="RHS repeat-associated core"/>
    <property type="match status" value="1"/>
</dbReference>
<evidence type="ECO:0000313" key="1">
    <source>
        <dbReference type="EMBL" id="AXE17513.1"/>
    </source>
</evidence>
<protein>
    <recommendedName>
        <fullName evidence="3">YD repeat-containing protein</fullName>
    </recommendedName>
</protein>
<dbReference type="KEGG" id="run:DR864_07105"/>
<name>A0A344TFU2_9BACT</name>
<proteinExistence type="predicted"/>
<reference evidence="1 2" key="1">
    <citation type="submission" date="2018-07" db="EMBL/GenBank/DDBJ databases">
        <title>Genome sequencing of Runella.</title>
        <authorList>
            <person name="Baek M.-G."/>
            <person name="Yi H."/>
        </authorList>
    </citation>
    <scope>NUCLEOTIDE SEQUENCE [LARGE SCALE GENOMIC DNA]</scope>
    <source>
        <strain evidence="1 2">HYN0085</strain>
    </source>
</reference>
<dbReference type="RefSeq" id="WP_114066298.1">
    <property type="nucleotide sequence ID" value="NZ_CP030850.1"/>
</dbReference>
<gene>
    <name evidence="1" type="ORF">DR864_07105</name>
</gene>